<comment type="caution">
    <text evidence="5">The sequence shown here is derived from an EMBL/GenBank/DDBJ whole genome shotgun (WGS) entry which is preliminary data.</text>
</comment>
<gene>
    <name evidence="5" type="ORF">H8710_04385</name>
</gene>
<dbReference type="GO" id="GO:0003700">
    <property type="term" value="F:DNA-binding transcription factor activity"/>
    <property type="evidence" value="ECO:0007669"/>
    <property type="project" value="TreeGrafter"/>
</dbReference>
<evidence type="ECO:0000256" key="1">
    <source>
        <dbReference type="ARBA" id="ARBA00023015"/>
    </source>
</evidence>
<dbReference type="Proteomes" id="UP000610760">
    <property type="component" value="Unassembled WGS sequence"/>
</dbReference>
<dbReference type="InterPro" id="IPR010982">
    <property type="entry name" value="Lambda_DNA-bd_dom_sf"/>
</dbReference>
<evidence type="ECO:0000259" key="4">
    <source>
        <dbReference type="PROSITE" id="PS50932"/>
    </source>
</evidence>
<dbReference type="SUPFAM" id="SSF53822">
    <property type="entry name" value="Periplasmic binding protein-like I"/>
    <property type="match status" value="1"/>
</dbReference>
<dbReference type="SMART" id="SM00354">
    <property type="entry name" value="HTH_LACI"/>
    <property type="match status" value="1"/>
</dbReference>
<dbReference type="PROSITE" id="PS50932">
    <property type="entry name" value="HTH_LACI_2"/>
    <property type="match status" value="1"/>
</dbReference>
<dbReference type="AlphaFoldDB" id="A0A926I5W4"/>
<dbReference type="CDD" id="cd06284">
    <property type="entry name" value="PBP1_LacI-like"/>
    <property type="match status" value="1"/>
</dbReference>
<dbReference type="Gene3D" id="3.40.50.2300">
    <property type="match status" value="2"/>
</dbReference>
<feature type="domain" description="HTH lacI-type" evidence="4">
    <location>
        <begin position="7"/>
        <end position="52"/>
    </location>
</feature>
<protein>
    <submittedName>
        <fullName evidence="5">LacI family DNA-binding transcriptional regulator</fullName>
    </submittedName>
</protein>
<keyword evidence="6" id="KW-1185">Reference proteome</keyword>
<evidence type="ECO:0000256" key="3">
    <source>
        <dbReference type="ARBA" id="ARBA00023163"/>
    </source>
</evidence>
<dbReference type="PRINTS" id="PR00036">
    <property type="entry name" value="HTHLACI"/>
</dbReference>
<dbReference type="PROSITE" id="PS00356">
    <property type="entry name" value="HTH_LACI_1"/>
    <property type="match status" value="1"/>
</dbReference>
<keyword evidence="3" id="KW-0804">Transcription</keyword>
<evidence type="ECO:0000313" key="5">
    <source>
        <dbReference type="EMBL" id="MBC8559305.1"/>
    </source>
</evidence>
<dbReference type="PANTHER" id="PTHR30146:SF109">
    <property type="entry name" value="HTH-TYPE TRANSCRIPTIONAL REGULATOR GALS"/>
    <property type="match status" value="1"/>
</dbReference>
<dbReference type="InterPro" id="IPR046335">
    <property type="entry name" value="LacI/GalR-like_sensor"/>
</dbReference>
<dbReference type="RefSeq" id="WP_249294205.1">
    <property type="nucleotide sequence ID" value="NZ_JACRSV010000001.1"/>
</dbReference>
<organism evidence="5 6">
    <name type="scientific">Fumia xinanensis</name>
    <dbReference type="NCBI Taxonomy" id="2763659"/>
    <lineage>
        <taxon>Bacteria</taxon>
        <taxon>Bacillati</taxon>
        <taxon>Bacillota</taxon>
        <taxon>Clostridia</taxon>
        <taxon>Eubacteriales</taxon>
        <taxon>Oscillospiraceae</taxon>
        <taxon>Fumia</taxon>
    </lineage>
</organism>
<dbReference type="Pfam" id="PF00356">
    <property type="entry name" value="LacI"/>
    <property type="match status" value="1"/>
</dbReference>
<sequence>MKSSEKITIMDVAKEAGVSIATVSRIINRSGNVRDATRQKVLSTMEQMGYLPEGDSLTDPGCKTILLSIPEFKNPFISRVIDGVQAAARRRGYYALAMQTAGVYQTFEDYQSMLKNFPCAGVMLISSVRDAEFLDKLSSRCPVVMCSEYCESVGVSFVSIDDIKAAKTAVEYLVSIGRKKIALMNSLLTHKYSRHREAGFREAVLESGLELREDWISHLSSISFDMALSEAMHVLSAPDAPDAYFAISDVYAAAILKAANKLGLLVPQDVSIVGFDNIDISLMTDPALTTMKQPSYQMGYQACEILIDKIENPAAETRQIFFETELIVRGSTM</sequence>
<reference evidence="5" key="1">
    <citation type="submission" date="2020-08" db="EMBL/GenBank/DDBJ databases">
        <title>Genome public.</title>
        <authorList>
            <person name="Liu C."/>
            <person name="Sun Q."/>
        </authorList>
    </citation>
    <scope>NUCLEOTIDE SEQUENCE</scope>
    <source>
        <strain evidence="5">NSJ-33</strain>
    </source>
</reference>
<proteinExistence type="predicted"/>
<keyword evidence="1" id="KW-0805">Transcription regulation</keyword>
<evidence type="ECO:0000256" key="2">
    <source>
        <dbReference type="ARBA" id="ARBA00023125"/>
    </source>
</evidence>
<evidence type="ECO:0000313" key="6">
    <source>
        <dbReference type="Proteomes" id="UP000610760"/>
    </source>
</evidence>
<dbReference type="GO" id="GO:0000976">
    <property type="term" value="F:transcription cis-regulatory region binding"/>
    <property type="evidence" value="ECO:0007669"/>
    <property type="project" value="TreeGrafter"/>
</dbReference>
<dbReference type="CDD" id="cd01392">
    <property type="entry name" value="HTH_LacI"/>
    <property type="match status" value="1"/>
</dbReference>
<dbReference type="SUPFAM" id="SSF47413">
    <property type="entry name" value="lambda repressor-like DNA-binding domains"/>
    <property type="match status" value="1"/>
</dbReference>
<dbReference type="Pfam" id="PF13377">
    <property type="entry name" value="Peripla_BP_3"/>
    <property type="match status" value="1"/>
</dbReference>
<accession>A0A926I5W4</accession>
<dbReference type="PANTHER" id="PTHR30146">
    <property type="entry name" value="LACI-RELATED TRANSCRIPTIONAL REPRESSOR"/>
    <property type="match status" value="1"/>
</dbReference>
<dbReference type="InterPro" id="IPR000843">
    <property type="entry name" value="HTH_LacI"/>
</dbReference>
<dbReference type="EMBL" id="JACRSV010000001">
    <property type="protein sequence ID" value="MBC8559305.1"/>
    <property type="molecule type" value="Genomic_DNA"/>
</dbReference>
<keyword evidence="2 5" id="KW-0238">DNA-binding</keyword>
<name>A0A926I5W4_9FIRM</name>
<dbReference type="InterPro" id="IPR028082">
    <property type="entry name" value="Peripla_BP_I"/>
</dbReference>
<dbReference type="Gene3D" id="1.10.260.40">
    <property type="entry name" value="lambda repressor-like DNA-binding domains"/>
    <property type="match status" value="1"/>
</dbReference>